<dbReference type="PANTHER" id="PTHR11895">
    <property type="entry name" value="TRANSAMIDASE"/>
    <property type="match status" value="1"/>
</dbReference>
<reference evidence="3 4" key="2">
    <citation type="journal article" date="2023" name="MicrobiologyOpen">
        <title>Genomics of the tumorigenes clade of the family Rhizobiaceae and description of Rhizobium rhododendri sp. nov.</title>
        <authorList>
            <person name="Kuzmanovic N."/>
            <person name="diCenzo G.C."/>
            <person name="Bunk B."/>
            <person name="Sproeer C."/>
            <person name="Fruehling A."/>
            <person name="Neumann-Schaal M."/>
            <person name="Overmann J."/>
            <person name="Smalla K."/>
        </authorList>
    </citation>
    <scope>NUCLEOTIDE SEQUENCE [LARGE SCALE GENOMIC DNA]</scope>
    <source>
        <strain evidence="4">rho-6.2</strain>
        <plasmid evidence="3 4">unnamed1</plasmid>
    </source>
</reference>
<dbReference type="EMBL" id="CP117268">
    <property type="protein sequence ID" value="WFS25650.1"/>
    <property type="molecule type" value="Genomic_DNA"/>
</dbReference>
<keyword evidence="4" id="KW-1185">Reference proteome</keyword>
<dbReference type="RefSeq" id="WP_142830977.1">
    <property type="nucleotide sequence ID" value="NZ_CP117268.1"/>
</dbReference>
<feature type="domain" description="Amidase" evidence="2">
    <location>
        <begin position="32"/>
        <end position="426"/>
    </location>
</feature>
<organism evidence="3 4">
    <name type="scientific">Rhizobium rhododendri</name>
    <dbReference type="NCBI Taxonomy" id="2506430"/>
    <lineage>
        <taxon>Bacteria</taxon>
        <taxon>Pseudomonadati</taxon>
        <taxon>Pseudomonadota</taxon>
        <taxon>Alphaproteobacteria</taxon>
        <taxon>Hyphomicrobiales</taxon>
        <taxon>Rhizobiaceae</taxon>
        <taxon>Rhizobium/Agrobacterium group</taxon>
        <taxon>Rhizobium</taxon>
    </lineage>
</organism>
<geneLocation type="plasmid" evidence="3 4">
    <name>unnamed1</name>
</geneLocation>
<evidence type="ECO:0000259" key="2">
    <source>
        <dbReference type="Pfam" id="PF01425"/>
    </source>
</evidence>
<dbReference type="InterPro" id="IPR036928">
    <property type="entry name" value="AS_sf"/>
</dbReference>
<evidence type="ECO:0000313" key="3">
    <source>
        <dbReference type="EMBL" id="WFS25650.1"/>
    </source>
</evidence>
<protein>
    <submittedName>
        <fullName evidence="3">Amidase</fullName>
    </submittedName>
</protein>
<dbReference type="Pfam" id="PF01425">
    <property type="entry name" value="Amidase"/>
    <property type="match status" value="1"/>
</dbReference>
<dbReference type="PANTHER" id="PTHR11895:SF151">
    <property type="entry name" value="GLUTAMYL-TRNA(GLN) AMIDOTRANSFERASE SUBUNIT A"/>
    <property type="match status" value="1"/>
</dbReference>
<dbReference type="InterPro" id="IPR023631">
    <property type="entry name" value="Amidase_dom"/>
</dbReference>
<reference evidence="3 4" key="1">
    <citation type="journal article" date="2019" name="Phytopathology">
        <title>A Novel Group of Rhizobium tumorigenes-Like Agrobacteria Associated with Crown Gall Disease of Rhododendron and Blueberry.</title>
        <authorList>
            <person name="Kuzmanovic N."/>
            <person name="Behrens P."/>
            <person name="Idczak E."/>
            <person name="Wagner S."/>
            <person name="Gotz M."/>
            <person name="Sproer C."/>
            <person name="Bunk B."/>
            <person name="Overmann J."/>
            <person name="Smalla K."/>
        </authorList>
    </citation>
    <scope>NUCLEOTIDE SEQUENCE [LARGE SCALE GENOMIC DNA]</scope>
    <source>
        <strain evidence="4">rho-6.2</strain>
    </source>
</reference>
<name>A0ABY8IQC6_9HYPH</name>
<dbReference type="InterPro" id="IPR000120">
    <property type="entry name" value="Amidase"/>
</dbReference>
<gene>
    <name evidence="3" type="ORF">PR018_18915</name>
</gene>
<keyword evidence="3" id="KW-0614">Plasmid</keyword>
<proteinExistence type="inferred from homology"/>
<dbReference type="Proteomes" id="UP000318939">
    <property type="component" value="Plasmid unnamed1"/>
</dbReference>
<evidence type="ECO:0000256" key="1">
    <source>
        <dbReference type="ARBA" id="ARBA00009199"/>
    </source>
</evidence>
<accession>A0ABY8IQC6</accession>
<evidence type="ECO:0000313" key="4">
    <source>
        <dbReference type="Proteomes" id="UP000318939"/>
    </source>
</evidence>
<dbReference type="Gene3D" id="3.90.1300.10">
    <property type="entry name" value="Amidase signature (AS) domain"/>
    <property type="match status" value="1"/>
</dbReference>
<dbReference type="SUPFAM" id="SSF75304">
    <property type="entry name" value="Amidase signature (AS) enzymes"/>
    <property type="match status" value="1"/>
</dbReference>
<comment type="similarity">
    <text evidence="1">Belongs to the amidase family.</text>
</comment>
<sequence>MSAETPSVPLPNQLTATDLLAMLADDKLSASDVVEACLERIRLRDGDVQAWLAVNPQALAEAARLDALPREKRGRLHGLPIAVKDVFDTHDLPTTYNSPLYGGFQPAADAAAVDLLRAEGAIVLGKTDTTEFAAAGQDAKTGNPYDLARTSGGSSAGSAAAVADFHVPLALATQTGGSTIRPASFCGVYAFKPSYGRVSREGVRLYSISFDTVGWYGRSVADLALLANVFGLDEPLGPESRPDALRMAVTTGPYHDRLQDKSLRAMTSAADSLRQAGHQVHELELPPAFEALDRYHRVILHREGQAAFRNLARRHGAALHDDFHHRVENRDGTTLAELRDAYDGMGLARIAFDEIAANYDVVIAPSAAGFAPVGRKPGDPVFNASWTLLGVPCVNIPVPPPASPGGLSLPIGVTVIAPRFADSHLLAHADRIAAVLSPKAPVVETVHEFRGSRP</sequence>